<dbReference type="InterPro" id="IPR036869">
    <property type="entry name" value="J_dom_sf"/>
</dbReference>
<reference evidence="3 4" key="1">
    <citation type="submission" date="2023-01" db="EMBL/GenBank/DDBJ databases">
        <title>Analysis of 21 Apiospora genomes using comparative genomics revels a genus with tremendous synthesis potential of carbohydrate active enzymes and secondary metabolites.</title>
        <authorList>
            <person name="Sorensen T."/>
        </authorList>
    </citation>
    <scope>NUCLEOTIDE SEQUENCE [LARGE SCALE GENOMIC DNA]</scope>
    <source>
        <strain evidence="3 4">CBS 83171</strain>
    </source>
</reference>
<dbReference type="Gene3D" id="1.10.287.110">
    <property type="entry name" value="DnaJ domain"/>
    <property type="match status" value="1"/>
</dbReference>
<dbReference type="PROSITE" id="PS50076">
    <property type="entry name" value="DNAJ_2"/>
    <property type="match status" value="1"/>
</dbReference>
<dbReference type="EMBL" id="JAQQWM010000005">
    <property type="protein sequence ID" value="KAK8063324.1"/>
    <property type="molecule type" value="Genomic_DNA"/>
</dbReference>
<feature type="compositionally biased region" description="Pro residues" evidence="1">
    <location>
        <begin position="342"/>
        <end position="361"/>
    </location>
</feature>
<gene>
    <name evidence="3" type="ORF">PG996_007976</name>
</gene>
<dbReference type="Pfam" id="PF00226">
    <property type="entry name" value="DnaJ"/>
    <property type="match status" value="1"/>
</dbReference>
<organism evidence="3 4">
    <name type="scientific">Apiospora saccharicola</name>
    <dbReference type="NCBI Taxonomy" id="335842"/>
    <lineage>
        <taxon>Eukaryota</taxon>
        <taxon>Fungi</taxon>
        <taxon>Dikarya</taxon>
        <taxon>Ascomycota</taxon>
        <taxon>Pezizomycotina</taxon>
        <taxon>Sordariomycetes</taxon>
        <taxon>Xylariomycetidae</taxon>
        <taxon>Amphisphaeriales</taxon>
        <taxon>Apiosporaceae</taxon>
        <taxon>Apiospora</taxon>
    </lineage>
</organism>
<evidence type="ECO:0000313" key="3">
    <source>
        <dbReference type="EMBL" id="KAK8063324.1"/>
    </source>
</evidence>
<dbReference type="InterPro" id="IPR018253">
    <property type="entry name" value="DnaJ_domain_CS"/>
</dbReference>
<feature type="compositionally biased region" description="Basic and acidic residues" evidence="1">
    <location>
        <begin position="269"/>
        <end position="278"/>
    </location>
</feature>
<name>A0ABR1UWL0_9PEZI</name>
<dbReference type="SUPFAM" id="SSF46565">
    <property type="entry name" value="Chaperone J-domain"/>
    <property type="match status" value="1"/>
</dbReference>
<dbReference type="CDD" id="cd06257">
    <property type="entry name" value="DnaJ"/>
    <property type="match status" value="1"/>
</dbReference>
<dbReference type="PRINTS" id="PR00625">
    <property type="entry name" value="JDOMAIN"/>
</dbReference>
<feature type="region of interest" description="Disordered" evidence="1">
    <location>
        <begin position="89"/>
        <end position="300"/>
    </location>
</feature>
<dbReference type="InterPro" id="IPR052594">
    <property type="entry name" value="J_domain-containing_protein"/>
</dbReference>
<protein>
    <recommendedName>
        <fullName evidence="2">J domain-containing protein</fullName>
    </recommendedName>
</protein>
<feature type="compositionally biased region" description="Basic and acidic residues" evidence="1">
    <location>
        <begin position="523"/>
        <end position="533"/>
    </location>
</feature>
<keyword evidence="4" id="KW-1185">Reference proteome</keyword>
<dbReference type="InterPro" id="IPR001623">
    <property type="entry name" value="DnaJ_domain"/>
</dbReference>
<dbReference type="Proteomes" id="UP001446871">
    <property type="component" value="Unassembled WGS sequence"/>
</dbReference>
<feature type="compositionally biased region" description="Basic and acidic residues" evidence="1">
    <location>
        <begin position="89"/>
        <end position="107"/>
    </location>
</feature>
<feature type="domain" description="J" evidence="2">
    <location>
        <begin position="7"/>
        <end position="75"/>
    </location>
</feature>
<dbReference type="PROSITE" id="PS00636">
    <property type="entry name" value="DNAJ_1"/>
    <property type="match status" value="1"/>
</dbReference>
<feature type="region of interest" description="Disordered" evidence="1">
    <location>
        <begin position="318"/>
        <end position="553"/>
    </location>
</feature>
<dbReference type="PANTHER" id="PTHR44144:SF1">
    <property type="entry name" value="DNAJ HOMOLOG SUBFAMILY C MEMBER 9"/>
    <property type="match status" value="1"/>
</dbReference>
<proteinExistence type="predicted"/>
<comment type="caution">
    <text evidence="3">The sequence shown here is derived from an EMBL/GenBank/DDBJ whole genome shotgun (WGS) entry which is preliminary data.</text>
</comment>
<evidence type="ECO:0000256" key="1">
    <source>
        <dbReference type="SAM" id="MobiDB-lite"/>
    </source>
</evidence>
<dbReference type="PANTHER" id="PTHR44144">
    <property type="entry name" value="DNAJ HOMOLOG SUBFAMILY C MEMBER 9"/>
    <property type="match status" value="1"/>
</dbReference>
<evidence type="ECO:0000259" key="2">
    <source>
        <dbReference type="PROSITE" id="PS50076"/>
    </source>
</evidence>
<dbReference type="SMART" id="SM00271">
    <property type="entry name" value="DnaJ"/>
    <property type="match status" value="1"/>
</dbReference>
<accession>A0ABR1UWL0</accession>
<feature type="compositionally biased region" description="Basic and acidic residues" evidence="1">
    <location>
        <begin position="173"/>
        <end position="260"/>
    </location>
</feature>
<evidence type="ECO:0000313" key="4">
    <source>
        <dbReference type="Proteomes" id="UP001446871"/>
    </source>
</evidence>
<sequence length="597" mass="69000">MFSLPDDPYARLGVSQDAQIPEIRQAHRKLVLKCHPDKVSDPQQKAIKQEEFQKVQRAYEMLSDSKERQKYDDMVRANEMEKVNARLRAEQAARLPPRREANAETHHYNVRMAGEPRFERSSSSYGATPKSHPGPYASARTPPSRSYEENIYSTSYDDSREHRSSRKAGASSYERDVPTSRRTEEDKRSRKEADKAWDRQHEKAEKDASRRKAEEKERDRREKEKDKDRRKKKEEVQQKDRKRDTEEKRTRHRSPYREGPEPVSPIIMEARHKEEKSKSKANTRAKVVEPAPVPAAITEDRHKFKQDAHLEYAAQYLQSSRNKVAPGLARSKTYHTDTRYAPPVPTPPPAAGAMAPPPPPIIEDDEPVKRSSATRRSSEAPRSKLSSSHRKSSKHEEEPRVIPGFKKYNSMPTQRNSPPEVPESPPRIHRSQTDSYSRPMPGPHPGLSRAQTWYPTAAADEDYRDSSRSRHHHGRYHSDEDYDDFSEDERYNSRRPTRHHSPEAPKTKFRYTVEGNKTIPVRPRAESPRRGYKADPYYSHQANSGRPTASYESSYEQPAAYFSKVKYAPKYDVDDVAYSTTSEAGYRMTEPPQVYGY</sequence>
<feature type="compositionally biased region" description="Polar residues" evidence="1">
    <location>
        <begin position="540"/>
        <end position="553"/>
    </location>
</feature>